<feature type="compositionally biased region" description="Basic and acidic residues" evidence="1">
    <location>
        <begin position="43"/>
        <end position="53"/>
    </location>
</feature>
<name>A0ABU9SSB1_9ALTE</name>
<dbReference type="RefSeq" id="WP_342880836.1">
    <property type="nucleotide sequence ID" value="NZ_JBBMQS010000002.1"/>
</dbReference>
<evidence type="ECO:0000256" key="1">
    <source>
        <dbReference type="SAM" id="MobiDB-lite"/>
    </source>
</evidence>
<accession>A0ABU9SSB1</accession>
<reference evidence="2 3" key="1">
    <citation type="submission" date="2024-03" db="EMBL/GenBank/DDBJ databases">
        <title>Community enrichment and isolation of bacterial strains for fucoidan degradation.</title>
        <authorList>
            <person name="Sichert A."/>
        </authorList>
    </citation>
    <scope>NUCLEOTIDE SEQUENCE [LARGE SCALE GENOMIC DNA]</scope>
    <source>
        <strain evidence="2 3">AS12</strain>
    </source>
</reference>
<gene>
    <name evidence="2" type="ORF">WNY77_02990</name>
</gene>
<feature type="compositionally biased region" description="Polar residues" evidence="1">
    <location>
        <begin position="90"/>
        <end position="101"/>
    </location>
</feature>
<dbReference type="Proteomes" id="UP001461163">
    <property type="component" value="Unassembled WGS sequence"/>
</dbReference>
<dbReference type="EMBL" id="JBBMQS010000002">
    <property type="protein sequence ID" value="MEM5496356.1"/>
    <property type="molecule type" value="Genomic_DNA"/>
</dbReference>
<evidence type="ECO:0000313" key="3">
    <source>
        <dbReference type="Proteomes" id="UP001461163"/>
    </source>
</evidence>
<evidence type="ECO:0000313" key="2">
    <source>
        <dbReference type="EMBL" id="MEM5496356.1"/>
    </source>
</evidence>
<sequence>MLNDLLFSILPREGKSPIARDELKVKKIDKKGAIKQIDEEDEAYRPDKDDPREKKRQRRNATRDAQDQRDAQEQLDEHDQQVAKSEVKSPGQTAKEQAVKNTESDDPKFIDIEV</sequence>
<organism evidence="2 3">
    <name type="scientific">Paraglaciecola mesophila</name>
    <dbReference type="NCBI Taxonomy" id="197222"/>
    <lineage>
        <taxon>Bacteria</taxon>
        <taxon>Pseudomonadati</taxon>
        <taxon>Pseudomonadota</taxon>
        <taxon>Gammaproteobacteria</taxon>
        <taxon>Alteromonadales</taxon>
        <taxon>Alteromonadaceae</taxon>
        <taxon>Paraglaciecola</taxon>
    </lineage>
</organism>
<feature type="compositionally biased region" description="Basic and acidic residues" evidence="1">
    <location>
        <begin position="61"/>
        <end position="87"/>
    </location>
</feature>
<keyword evidence="3" id="KW-1185">Reference proteome</keyword>
<feature type="region of interest" description="Disordered" evidence="1">
    <location>
        <begin position="35"/>
        <end position="114"/>
    </location>
</feature>
<comment type="caution">
    <text evidence="2">The sequence shown here is derived from an EMBL/GenBank/DDBJ whole genome shotgun (WGS) entry which is preliminary data.</text>
</comment>
<feature type="compositionally biased region" description="Basic and acidic residues" evidence="1">
    <location>
        <begin position="102"/>
        <end position="114"/>
    </location>
</feature>
<protein>
    <submittedName>
        <fullName evidence="2">Uncharacterized protein</fullName>
    </submittedName>
</protein>
<proteinExistence type="predicted"/>